<organism evidence="1">
    <name type="scientific">Herbiconiux sp. A18JL235</name>
    <dbReference type="NCBI Taxonomy" id="3152363"/>
    <lineage>
        <taxon>Bacteria</taxon>
        <taxon>Bacillati</taxon>
        <taxon>Actinomycetota</taxon>
        <taxon>Actinomycetes</taxon>
        <taxon>Micrococcales</taxon>
        <taxon>Microbacteriaceae</taxon>
        <taxon>Herbiconiux</taxon>
    </lineage>
</organism>
<protein>
    <submittedName>
        <fullName evidence="1">Uncharacterized protein</fullName>
    </submittedName>
</protein>
<sequence length="261" mass="29025">MSPTLTPHEVRCRVAARFANWPTRTTGIGRHERETALRAAYRVAYACDAQFVVHVESPRAGMWACGIAPLLYGDALGLDRPPADSRAEDAVPHRFVEDLRGQVGSSIAGRPRRALALDREVPPEARLWADILRRARDVHGADVVDECWGACEPPELADLRRSIIDALDDASPPAWYFYRDLYSIDFALDARFAEVMTELGAREFEAWRPFIEAARLIDHCWMRSGYLVICDPPIRVDAGPDGLALGWSDGWSVMAAGTPRA</sequence>
<accession>A0AB39BMA1</accession>
<gene>
    <name evidence="1" type="ORF">ABFY20_08990</name>
</gene>
<reference evidence="1" key="1">
    <citation type="submission" date="2024-05" db="EMBL/GenBank/DDBJ databases">
        <title>Herbiconiux sp. A18JL235.</title>
        <authorList>
            <person name="Zhang G."/>
        </authorList>
    </citation>
    <scope>NUCLEOTIDE SEQUENCE</scope>
    <source>
        <strain evidence="1">A18JL235</strain>
    </source>
</reference>
<name>A0AB39BMA1_9MICO</name>
<dbReference type="EMBL" id="CP162511">
    <property type="protein sequence ID" value="XDI07221.1"/>
    <property type="molecule type" value="Genomic_DNA"/>
</dbReference>
<proteinExistence type="predicted"/>
<dbReference type="AlphaFoldDB" id="A0AB39BMA1"/>
<evidence type="ECO:0000313" key="1">
    <source>
        <dbReference type="EMBL" id="XDI07221.1"/>
    </source>
</evidence>
<dbReference type="RefSeq" id="WP_368499598.1">
    <property type="nucleotide sequence ID" value="NZ_CP162511.1"/>
</dbReference>